<protein>
    <submittedName>
        <fullName evidence="2">Uncharacterized protein</fullName>
    </submittedName>
</protein>
<reference evidence="2" key="1">
    <citation type="submission" date="2020-11" db="EMBL/GenBank/DDBJ databases">
        <authorList>
            <person name="Tran Van P."/>
        </authorList>
    </citation>
    <scope>NUCLEOTIDE SEQUENCE</scope>
</reference>
<feature type="region of interest" description="Disordered" evidence="1">
    <location>
        <begin position="150"/>
        <end position="189"/>
    </location>
</feature>
<feature type="region of interest" description="Disordered" evidence="1">
    <location>
        <begin position="1"/>
        <end position="53"/>
    </location>
</feature>
<evidence type="ECO:0000313" key="3">
    <source>
        <dbReference type="Proteomes" id="UP000759131"/>
    </source>
</evidence>
<evidence type="ECO:0000313" key="2">
    <source>
        <dbReference type="EMBL" id="CAD7648103.1"/>
    </source>
</evidence>
<keyword evidence="3" id="KW-1185">Reference proteome</keyword>
<dbReference type="EMBL" id="CAJPIZ010042183">
    <property type="protein sequence ID" value="CAG2121818.1"/>
    <property type="molecule type" value="Genomic_DNA"/>
</dbReference>
<sequence length="223" mass="24024">RRHAVQDITPREPIVSSTDARDQSTTVSGDGQQQQSMATTAVPPLVPTSATTSSLNTQTVDNTCDEHTEDIIPRDVISSQCDVADTKWTVRATDADTQSMDSDMDLDSDIENMIAMADFDTRITPGGIESAPVFTGQPLADNKHTVEDIISREPVGDSTDASEQSTTTAHTDSQPQQPMATTADPPVLPTANTSLYELCQPFGHNYAENDGQNAIPYQTTHSQ</sequence>
<feature type="compositionally biased region" description="Polar residues" evidence="1">
    <location>
        <begin position="15"/>
        <end position="39"/>
    </location>
</feature>
<dbReference type="AlphaFoldDB" id="A0A7R9QKZ3"/>
<gene>
    <name evidence="2" type="ORF">OSB1V03_LOCUS21764</name>
</gene>
<dbReference type="Proteomes" id="UP000759131">
    <property type="component" value="Unassembled WGS sequence"/>
</dbReference>
<proteinExistence type="predicted"/>
<evidence type="ECO:0000256" key="1">
    <source>
        <dbReference type="SAM" id="MobiDB-lite"/>
    </source>
</evidence>
<dbReference type="EMBL" id="OC896758">
    <property type="protein sequence ID" value="CAD7648103.1"/>
    <property type="molecule type" value="Genomic_DNA"/>
</dbReference>
<feature type="non-terminal residue" evidence="2">
    <location>
        <position position="1"/>
    </location>
</feature>
<feature type="compositionally biased region" description="Polar residues" evidence="1">
    <location>
        <begin position="159"/>
        <end position="180"/>
    </location>
</feature>
<name>A0A7R9QKZ3_9ACAR</name>
<organism evidence="2">
    <name type="scientific">Medioppia subpectinata</name>
    <dbReference type="NCBI Taxonomy" id="1979941"/>
    <lineage>
        <taxon>Eukaryota</taxon>
        <taxon>Metazoa</taxon>
        <taxon>Ecdysozoa</taxon>
        <taxon>Arthropoda</taxon>
        <taxon>Chelicerata</taxon>
        <taxon>Arachnida</taxon>
        <taxon>Acari</taxon>
        <taxon>Acariformes</taxon>
        <taxon>Sarcoptiformes</taxon>
        <taxon>Oribatida</taxon>
        <taxon>Brachypylina</taxon>
        <taxon>Oppioidea</taxon>
        <taxon>Oppiidae</taxon>
        <taxon>Medioppia</taxon>
    </lineage>
</organism>
<accession>A0A7R9QKZ3</accession>